<evidence type="ECO:0000313" key="2">
    <source>
        <dbReference type="Proteomes" id="UP000774326"/>
    </source>
</evidence>
<keyword evidence="2" id="KW-1185">Reference proteome</keyword>
<dbReference type="EMBL" id="JAEUBG010001980">
    <property type="protein sequence ID" value="KAH3685482.1"/>
    <property type="molecule type" value="Genomic_DNA"/>
</dbReference>
<name>A0A9P8Q9F7_WICPI</name>
<dbReference type="AlphaFoldDB" id="A0A9P8Q9F7"/>
<sequence>MSSWYSSLSNFSNVVALKEDPLLKKILSKSKSRLQIVKPAFKIKKLPVPKSIPERHNPIEQQIERAKSGYTTTIEGTATNRVRANITMYKYNVWLLRICSLKVL</sequence>
<evidence type="ECO:0000313" key="1">
    <source>
        <dbReference type="EMBL" id="KAH3685482.1"/>
    </source>
</evidence>
<reference evidence="1" key="1">
    <citation type="journal article" date="2021" name="Open Biol.">
        <title>Shared evolutionary footprints suggest mitochondrial oxidative damage underlies multiple complex I losses in fungi.</title>
        <authorList>
            <person name="Schikora-Tamarit M.A."/>
            <person name="Marcet-Houben M."/>
            <person name="Nosek J."/>
            <person name="Gabaldon T."/>
        </authorList>
    </citation>
    <scope>NUCLEOTIDE SEQUENCE</scope>
    <source>
        <strain evidence="1">CBS2887</strain>
    </source>
</reference>
<protein>
    <submittedName>
        <fullName evidence="1">Uncharacterized protein</fullName>
    </submittedName>
</protein>
<reference evidence="1" key="2">
    <citation type="submission" date="2021-01" db="EMBL/GenBank/DDBJ databases">
        <authorList>
            <person name="Schikora-Tamarit M.A."/>
        </authorList>
    </citation>
    <scope>NUCLEOTIDE SEQUENCE</scope>
    <source>
        <strain evidence="1">CBS2887</strain>
    </source>
</reference>
<accession>A0A9P8Q9F7</accession>
<gene>
    <name evidence="1" type="ORF">WICPIJ_003550</name>
</gene>
<dbReference type="Proteomes" id="UP000774326">
    <property type="component" value="Unassembled WGS sequence"/>
</dbReference>
<proteinExistence type="predicted"/>
<organism evidence="1 2">
    <name type="scientific">Wickerhamomyces pijperi</name>
    <name type="common">Yeast</name>
    <name type="synonym">Pichia pijperi</name>
    <dbReference type="NCBI Taxonomy" id="599730"/>
    <lineage>
        <taxon>Eukaryota</taxon>
        <taxon>Fungi</taxon>
        <taxon>Dikarya</taxon>
        <taxon>Ascomycota</taxon>
        <taxon>Saccharomycotina</taxon>
        <taxon>Saccharomycetes</taxon>
        <taxon>Phaffomycetales</taxon>
        <taxon>Wickerhamomycetaceae</taxon>
        <taxon>Wickerhamomyces</taxon>
    </lineage>
</organism>
<comment type="caution">
    <text evidence="1">The sequence shown here is derived from an EMBL/GenBank/DDBJ whole genome shotgun (WGS) entry which is preliminary data.</text>
</comment>